<dbReference type="Proteomes" id="UP000076609">
    <property type="component" value="Unassembled WGS sequence"/>
</dbReference>
<feature type="domain" description="Nudix hydrolase" evidence="7">
    <location>
        <begin position="33"/>
        <end position="165"/>
    </location>
</feature>
<accession>A0ABR5YGK0</accession>
<dbReference type="InterPro" id="IPR000086">
    <property type="entry name" value="NUDIX_hydrolase_dom"/>
</dbReference>
<evidence type="ECO:0000256" key="3">
    <source>
        <dbReference type="ARBA" id="ARBA00022723"/>
    </source>
</evidence>
<comment type="cofactor">
    <cofactor evidence="2">
        <name>Mg(2+)</name>
        <dbReference type="ChEBI" id="CHEBI:18420"/>
    </cofactor>
</comment>
<keyword evidence="6" id="KW-0464">Manganese</keyword>
<dbReference type="InterPro" id="IPR045121">
    <property type="entry name" value="CoAse"/>
</dbReference>
<evidence type="ECO:0000313" key="8">
    <source>
        <dbReference type="EMBL" id="KZE18769.1"/>
    </source>
</evidence>
<dbReference type="NCBIfam" id="NF007980">
    <property type="entry name" value="PRK10707.1"/>
    <property type="match status" value="1"/>
</dbReference>
<reference evidence="9" key="1">
    <citation type="submission" date="2016-01" db="EMBL/GenBank/DDBJ databases">
        <title>Draft genome of Chromobacterium sp. F49.</title>
        <authorList>
            <person name="Hong K.W."/>
        </authorList>
    </citation>
    <scope>NUCLEOTIDE SEQUENCE [LARGE SCALE GENOMIC DNA]</scope>
    <source>
        <strain evidence="9">CN3</strain>
    </source>
</reference>
<evidence type="ECO:0000259" key="7">
    <source>
        <dbReference type="PROSITE" id="PS51462"/>
    </source>
</evidence>
<dbReference type="EMBL" id="LQQO01000001">
    <property type="protein sequence ID" value="KZE18769.1"/>
    <property type="molecule type" value="Genomic_DNA"/>
</dbReference>
<evidence type="ECO:0000256" key="5">
    <source>
        <dbReference type="ARBA" id="ARBA00022842"/>
    </source>
</evidence>
<comment type="caution">
    <text evidence="8">The sequence shown here is derived from an EMBL/GenBank/DDBJ whole genome shotgun (WGS) entry which is preliminary data.</text>
</comment>
<dbReference type="Pfam" id="PF00293">
    <property type="entry name" value="NUDIX"/>
    <property type="match status" value="1"/>
</dbReference>
<keyword evidence="3" id="KW-0479">Metal-binding</keyword>
<organism evidence="8 9">
    <name type="scientific">Sphingomonas hankookensis</name>
    <dbReference type="NCBI Taxonomy" id="563996"/>
    <lineage>
        <taxon>Bacteria</taxon>
        <taxon>Pseudomonadati</taxon>
        <taxon>Pseudomonadota</taxon>
        <taxon>Alphaproteobacteria</taxon>
        <taxon>Sphingomonadales</taxon>
        <taxon>Sphingomonadaceae</taxon>
        <taxon>Sphingomonas</taxon>
    </lineage>
</organism>
<dbReference type="InterPro" id="IPR015797">
    <property type="entry name" value="NUDIX_hydrolase-like_dom_sf"/>
</dbReference>
<dbReference type="Gene3D" id="3.90.79.10">
    <property type="entry name" value="Nucleoside Triphosphate Pyrophosphohydrolase"/>
    <property type="match status" value="1"/>
</dbReference>
<dbReference type="CDD" id="cd03426">
    <property type="entry name" value="NUDIX_CoAse_Nudt7"/>
    <property type="match status" value="1"/>
</dbReference>
<evidence type="ECO:0000256" key="4">
    <source>
        <dbReference type="ARBA" id="ARBA00022801"/>
    </source>
</evidence>
<dbReference type="PROSITE" id="PS51462">
    <property type="entry name" value="NUDIX"/>
    <property type="match status" value="1"/>
</dbReference>
<evidence type="ECO:0000313" key="9">
    <source>
        <dbReference type="Proteomes" id="UP000076609"/>
    </source>
</evidence>
<evidence type="ECO:0000256" key="6">
    <source>
        <dbReference type="ARBA" id="ARBA00023211"/>
    </source>
</evidence>
<proteinExistence type="predicted"/>
<dbReference type="SUPFAM" id="SSF55811">
    <property type="entry name" value="Nudix"/>
    <property type="match status" value="1"/>
</dbReference>
<dbReference type="PANTHER" id="PTHR12992">
    <property type="entry name" value="NUDIX HYDROLASE"/>
    <property type="match status" value="1"/>
</dbReference>
<evidence type="ECO:0000256" key="1">
    <source>
        <dbReference type="ARBA" id="ARBA00001936"/>
    </source>
</evidence>
<dbReference type="PANTHER" id="PTHR12992:SF11">
    <property type="entry name" value="MITOCHONDRIAL COENZYME A DIPHOSPHATASE NUDT8"/>
    <property type="match status" value="1"/>
</dbReference>
<comment type="cofactor">
    <cofactor evidence="1">
        <name>Mn(2+)</name>
        <dbReference type="ChEBI" id="CHEBI:29035"/>
    </cofactor>
</comment>
<keyword evidence="4" id="KW-0378">Hydrolase</keyword>
<dbReference type="RefSeq" id="WP_066687449.1">
    <property type="nucleotide sequence ID" value="NZ_CP117025.1"/>
</dbReference>
<protein>
    <submittedName>
        <fullName evidence="8">Coenzyme A pyrophosphatase</fullName>
    </submittedName>
</protein>
<evidence type="ECO:0000256" key="2">
    <source>
        <dbReference type="ARBA" id="ARBA00001946"/>
    </source>
</evidence>
<keyword evidence="9" id="KW-1185">Reference proteome</keyword>
<sequence length="196" mass="20879">MTLAERLRARLAAPAGPLLVGDLNGEAPMPEGGWRAAAVLVAVTDSPEPGVLLTQRTGDLRTHAGQVAFPGGSIDPADAGPVDAALREAAEEIALPIGTAEVVATLDRYHTVTGFEVTPVLATVPADLPLVANPREVDAIFEVPLAFLLDAANHGRGSRWHDGRERHYYELIFGERRIWGATAAMIVNLAQRLTWP</sequence>
<keyword evidence="5" id="KW-0460">Magnesium</keyword>
<name>A0ABR5YGK0_9SPHN</name>
<gene>
    <name evidence="8" type="ORF">AVT10_01630</name>
</gene>